<feature type="compositionally biased region" description="Low complexity" evidence="1">
    <location>
        <begin position="340"/>
        <end position="356"/>
    </location>
</feature>
<feature type="compositionally biased region" description="Pro residues" evidence="1">
    <location>
        <begin position="431"/>
        <end position="447"/>
    </location>
</feature>
<sequence length="501" mass="54814">MPSARHELRSQARAIPLVTVSLANGHVRQTRRHSNQSRGARHGHSTEHSGGGPLQRQDLPSDLPPPYDSIQSSSSSSNGQIHTPNQNTELVTASPSDADVTDAVLHLSRTLVSSKTSPQPKPASSSWVFMMIYSWTHTTQTATRLFHILTTKPSSLLKELQGQNEQALLQQQQQQQKRQRKSIQQLTEEEDRMEDDPDMVNGTATEMVSVSMMNTRTAAAMADTIADTEMQDGSGSREDGSFDDGDSDLPRTPKRRIDQYRNPFAPSVVGMDDQEDDEGWLGNGDLDDGTIKSNSVRLTATNLTPQRAMPDFARPSSLGMAMDPHQFETSDRDTIFDAQSRSSRNGSRRSLSPPSSIFNTSTGVTFSRPSSAMSRSSVDARSPLSTVTTSAAIISPTRSSETASTSTAAALNEPQSRHNKSTLEDQLYSPPESPSQSPQPQPRQHPQPPRHHHFHPPPDSPWNEDQHHVTPTSEGLRSSSASISVATTHSFAPSYVEELVS</sequence>
<feature type="region of interest" description="Disordered" evidence="1">
    <location>
        <begin position="21"/>
        <end position="96"/>
    </location>
</feature>
<feature type="compositionally biased region" description="Polar residues" evidence="1">
    <location>
        <begin position="469"/>
        <end position="491"/>
    </location>
</feature>
<protein>
    <submittedName>
        <fullName evidence="2">Uncharacterized protein</fullName>
    </submittedName>
</protein>
<proteinExistence type="predicted"/>
<dbReference type="EMBL" id="BQFW01000013">
    <property type="protein sequence ID" value="GJJ77013.1"/>
    <property type="molecule type" value="Genomic_DNA"/>
</dbReference>
<feature type="compositionally biased region" description="Acidic residues" evidence="1">
    <location>
        <begin position="187"/>
        <end position="198"/>
    </location>
</feature>
<feature type="compositionally biased region" description="Polar residues" evidence="1">
    <location>
        <begin position="78"/>
        <end position="95"/>
    </location>
</feature>
<feature type="region of interest" description="Disordered" evidence="1">
    <location>
        <begin position="168"/>
        <end position="200"/>
    </location>
</feature>
<feature type="compositionally biased region" description="Basic and acidic residues" evidence="1">
    <location>
        <begin position="325"/>
        <end position="335"/>
    </location>
</feature>
<feature type="compositionally biased region" description="Low complexity" evidence="1">
    <location>
        <begin position="367"/>
        <end position="382"/>
    </location>
</feature>
<reference evidence="2" key="1">
    <citation type="submission" date="2021-11" db="EMBL/GenBank/DDBJ databases">
        <authorList>
            <person name="Herlambang A."/>
            <person name="Guo Y."/>
            <person name="Takashima Y."/>
            <person name="Nishizawa T."/>
        </authorList>
    </citation>
    <scope>NUCLEOTIDE SEQUENCE</scope>
    <source>
        <strain evidence="2">E1425</strain>
    </source>
</reference>
<dbReference type="AlphaFoldDB" id="A0A9P3HIG1"/>
<evidence type="ECO:0000256" key="1">
    <source>
        <dbReference type="SAM" id="MobiDB-lite"/>
    </source>
</evidence>
<comment type="caution">
    <text evidence="2">The sequence shown here is derived from an EMBL/GenBank/DDBJ whole genome shotgun (WGS) entry which is preliminary data.</text>
</comment>
<reference evidence="2" key="2">
    <citation type="journal article" date="2022" name="Microbiol. Resour. Announc.">
        <title>Whole-Genome Sequence of Entomortierella parvispora E1425, a Mucoromycotan Fungus Associated with Burkholderiaceae-Related Endosymbiotic Bacteria.</title>
        <authorList>
            <person name="Herlambang A."/>
            <person name="Guo Y."/>
            <person name="Takashima Y."/>
            <person name="Narisawa K."/>
            <person name="Ohta H."/>
            <person name="Nishizawa T."/>
        </authorList>
    </citation>
    <scope>NUCLEOTIDE SEQUENCE</scope>
    <source>
        <strain evidence="2">E1425</strain>
    </source>
</reference>
<name>A0A9P3HIG1_9FUNG</name>
<feature type="compositionally biased region" description="Low complexity" evidence="1">
    <location>
        <begin position="397"/>
        <end position="410"/>
    </location>
</feature>
<feature type="compositionally biased region" description="Low complexity" evidence="1">
    <location>
        <begin position="68"/>
        <end position="77"/>
    </location>
</feature>
<feature type="compositionally biased region" description="Basic residues" evidence="1">
    <location>
        <begin position="28"/>
        <end position="43"/>
    </location>
</feature>
<accession>A0A9P3HIG1</accession>
<feature type="region of interest" description="Disordered" evidence="1">
    <location>
        <begin position="229"/>
        <end position="256"/>
    </location>
</feature>
<dbReference type="OrthoDB" id="2444224at2759"/>
<evidence type="ECO:0000313" key="3">
    <source>
        <dbReference type="Proteomes" id="UP000827284"/>
    </source>
</evidence>
<keyword evidence="3" id="KW-1185">Reference proteome</keyword>
<dbReference type="Proteomes" id="UP000827284">
    <property type="component" value="Unassembled WGS sequence"/>
</dbReference>
<organism evidence="2 3">
    <name type="scientific">Entomortierella parvispora</name>
    <dbReference type="NCBI Taxonomy" id="205924"/>
    <lineage>
        <taxon>Eukaryota</taxon>
        <taxon>Fungi</taxon>
        <taxon>Fungi incertae sedis</taxon>
        <taxon>Mucoromycota</taxon>
        <taxon>Mortierellomycotina</taxon>
        <taxon>Mortierellomycetes</taxon>
        <taxon>Mortierellales</taxon>
        <taxon>Mortierellaceae</taxon>
        <taxon>Entomortierella</taxon>
    </lineage>
</organism>
<feature type="compositionally biased region" description="Low complexity" evidence="1">
    <location>
        <begin position="168"/>
        <end position="186"/>
    </location>
</feature>
<feature type="region of interest" description="Disordered" evidence="1">
    <location>
        <begin position="317"/>
        <end position="501"/>
    </location>
</feature>
<gene>
    <name evidence="2" type="ORF">EMPS_09372</name>
</gene>
<feature type="compositionally biased region" description="Polar residues" evidence="1">
    <location>
        <begin position="383"/>
        <end position="392"/>
    </location>
</feature>
<evidence type="ECO:0000313" key="2">
    <source>
        <dbReference type="EMBL" id="GJJ77013.1"/>
    </source>
</evidence>